<dbReference type="InterPro" id="IPR001680">
    <property type="entry name" value="WD40_rpt"/>
</dbReference>
<evidence type="ECO:0000313" key="7">
    <source>
        <dbReference type="EMBL" id="KAF9500255.1"/>
    </source>
</evidence>
<dbReference type="CDD" id="cd06071">
    <property type="entry name" value="Beach"/>
    <property type="match status" value="1"/>
</dbReference>
<evidence type="ECO:0000256" key="1">
    <source>
        <dbReference type="ARBA" id="ARBA00022574"/>
    </source>
</evidence>
<dbReference type="InterPro" id="IPR056252">
    <property type="entry name" value="Alfy-like_Arm-like"/>
</dbReference>
<dbReference type="SUPFAM" id="SSF49899">
    <property type="entry name" value="Concanavalin A-like lectins/glucanases"/>
    <property type="match status" value="1"/>
</dbReference>
<dbReference type="SUPFAM" id="SSF50729">
    <property type="entry name" value="PH domain-like"/>
    <property type="match status" value="1"/>
</dbReference>
<dbReference type="InterPro" id="IPR019775">
    <property type="entry name" value="WD40_repeat_CS"/>
</dbReference>
<feature type="repeat" description="WD" evidence="3">
    <location>
        <begin position="1806"/>
        <end position="1828"/>
    </location>
</feature>
<evidence type="ECO:0000256" key="4">
    <source>
        <dbReference type="SAM" id="MobiDB-lite"/>
    </source>
</evidence>
<accession>A0A9P6A525</accession>
<dbReference type="PROSITE" id="PS51783">
    <property type="entry name" value="PH_BEACH"/>
    <property type="match status" value="1"/>
</dbReference>
<evidence type="ECO:0000259" key="6">
    <source>
        <dbReference type="PROSITE" id="PS51783"/>
    </source>
</evidence>
<dbReference type="Gene3D" id="1.10.1540.10">
    <property type="entry name" value="BEACH domain"/>
    <property type="match status" value="1"/>
</dbReference>
<dbReference type="SUPFAM" id="SSF81837">
    <property type="entry name" value="BEACH domain"/>
    <property type="match status" value="1"/>
</dbReference>
<dbReference type="InterPro" id="IPR046851">
    <property type="entry name" value="NBCH_WD40"/>
</dbReference>
<evidence type="ECO:0000256" key="2">
    <source>
        <dbReference type="ARBA" id="ARBA00022737"/>
    </source>
</evidence>
<dbReference type="Pfam" id="PF02138">
    <property type="entry name" value="Beach"/>
    <property type="match status" value="1"/>
</dbReference>
<keyword evidence="8" id="KW-1185">Reference proteome</keyword>
<dbReference type="SUPFAM" id="SSF50978">
    <property type="entry name" value="WD40 repeat-like"/>
    <property type="match status" value="1"/>
</dbReference>
<dbReference type="SMART" id="SM01026">
    <property type="entry name" value="Beach"/>
    <property type="match status" value="1"/>
</dbReference>
<dbReference type="PROSITE" id="PS50082">
    <property type="entry name" value="WD_REPEATS_2"/>
    <property type="match status" value="2"/>
</dbReference>
<dbReference type="Gene3D" id="2.130.10.10">
    <property type="entry name" value="YVTN repeat-like/Quinoprotein amine dehydrogenase"/>
    <property type="match status" value="1"/>
</dbReference>
<dbReference type="OrthoDB" id="26681at2759"/>
<dbReference type="Pfam" id="PF13385">
    <property type="entry name" value="Laminin_G_3"/>
    <property type="match status" value="1"/>
</dbReference>
<evidence type="ECO:0000259" key="5">
    <source>
        <dbReference type="PROSITE" id="PS50197"/>
    </source>
</evidence>
<dbReference type="InterPro" id="IPR036372">
    <property type="entry name" value="BEACH_dom_sf"/>
</dbReference>
<dbReference type="Pfam" id="PF15787">
    <property type="entry name" value="DUF4704"/>
    <property type="match status" value="1"/>
</dbReference>
<dbReference type="SMART" id="SM00320">
    <property type="entry name" value="WD40"/>
    <property type="match status" value="4"/>
</dbReference>
<feature type="domain" description="BEACH" evidence="5">
    <location>
        <begin position="1408"/>
        <end position="1697"/>
    </location>
</feature>
<dbReference type="PROSITE" id="PS00678">
    <property type="entry name" value="WD_REPEATS_1"/>
    <property type="match status" value="1"/>
</dbReference>
<feature type="region of interest" description="Disordered" evidence="4">
    <location>
        <begin position="1"/>
        <end position="33"/>
    </location>
</feature>
<keyword evidence="2" id="KW-0677">Repeat</keyword>
<comment type="caution">
    <text evidence="7">The sequence shown here is derived from an EMBL/GenBank/DDBJ whole genome shotgun (WGS) entry which is preliminary data.</text>
</comment>
<organism evidence="7 8">
    <name type="scientific">Pleurotus eryngii</name>
    <name type="common">Boletus of the steppes</name>
    <dbReference type="NCBI Taxonomy" id="5323"/>
    <lineage>
        <taxon>Eukaryota</taxon>
        <taxon>Fungi</taxon>
        <taxon>Dikarya</taxon>
        <taxon>Basidiomycota</taxon>
        <taxon>Agaricomycotina</taxon>
        <taxon>Agaricomycetes</taxon>
        <taxon>Agaricomycetidae</taxon>
        <taxon>Agaricales</taxon>
        <taxon>Pleurotineae</taxon>
        <taxon>Pleurotaceae</taxon>
        <taxon>Pleurotus</taxon>
    </lineage>
</organism>
<evidence type="ECO:0000313" key="8">
    <source>
        <dbReference type="Proteomes" id="UP000807025"/>
    </source>
</evidence>
<feature type="domain" description="BEACH-type PH" evidence="6">
    <location>
        <begin position="1253"/>
        <end position="1375"/>
    </location>
</feature>
<keyword evidence="1 3" id="KW-0853">WD repeat</keyword>
<dbReference type="EMBL" id="MU154528">
    <property type="protein sequence ID" value="KAF9500255.1"/>
    <property type="molecule type" value="Genomic_DNA"/>
</dbReference>
<dbReference type="InterPro" id="IPR015943">
    <property type="entry name" value="WD40/YVTN_repeat-like_dom_sf"/>
</dbReference>
<dbReference type="InterPro" id="IPR031570">
    <property type="entry name" value="NBEA/BDCP_DUF4704"/>
</dbReference>
<dbReference type="InterPro" id="IPR036322">
    <property type="entry name" value="WD40_repeat_dom_sf"/>
</dbReference>
<dbReference type="Pfam" id="PF23295">
    <property type="entry name" value="Arm_4"/>
    <property type="match status" value="1"/>
</dbReference>
<gene>
    <name evidence="7" type="ORF">BDN71DRAFT_1440860</name>
</gene>
<dbReference type="PANTHER" id="PTHR46108">
    <property type="entry name" value="BLUE CHEESE"/>
    <property type="match status" value="1"/>
</dbReference>
<sequence>MFRTLLTPLRSRFEPPPAVPPSGDQNDRDNDLSPEDFARDVLIQLMRNSVESLKLVESDSAQLQSLAEIHGIMLQNSCTKDVFRELDGFLFLIKALSTTQLESSGIVVEPEDQLVERASQAARLVFAILRDAMKDHPGNTSYFRTSVGFDSLAQSLNSLIANGRTRPYVLGLVVSLILQDASLTESFVNLAPIDDEQLDNQIAEISRKIGPIYHPGAVNILWDILPYIPAEDHSSRMVFFKVFEQLCRFSHRNQAVLSTSGIIKPLLGYYYGSRTGISAKERQVVSKLLKKLLDMGATTPEARFIFQRAVKGDDSLDVDILEPIRSGMKSRWPEHFSMESSAHICLPGVNAKALTSGFSIMMWIWIESLPTTTASIVCLRPTLGLYLRPDGKFETRISTVSKPWVLDKAQITKSRWTHFVMIYHPQRSHCSLRFFIDGALIDALKLTQSLTVDGVQAFEIGSDENPAGMSWCMASTYLVGGSIADEHPRLIHHLGPRYTGNLQDSDLVKFLTYEASTSLTMFMSNVASKAGASSEQLSLLKAIKDGLALPESTILLSLSAGSVPQSGFVSTLEVPRHGDDGHQKLQELSVNGDVYVVKAACLDEALWCLGGAPVAMRLVQLAKSPHELSRSLGILVDGLRNSWKNSENMERMRGYEILADVLRQKSQLVNMTSFETLFEFLGVNFKTPDQSTVVNPIAYRAIALDFELWSRTKDEIQREYFAHFTTLLQISRYKRFNSRQRFVKMGLVRKLLFAVQTDWYRRDDLPYLVEALKVVAEANFTKDEAIKPIVSYLAANLHEDPIAQPDSPSSPLSIVPRLDQTGRREKAEHVFAALLSILSSPTFYTRFAVSLPHTRIPLLLLGDRPSPSIATRVLALISMSLHASPTFSRKFELISGWNVLKAVLPRAWDPSVNEAAFGILLGRGSIDANAGSNVVVCPQIVPAILCALKEGLESISKPSEMITNQGQALDSSSESTVEILIEELMNLHASSSTFRQTFKSQQTTQLFVDGYKSYISKITALPALSDKTISTVEKLNHLGLTFALDNSVAGSQKRQILDMMQMAEASIHPDAERTAIDPSLVADVRSVRQRIASARLSMQVGERTIMKTVARMQEWRKTIQASERKRLRKDVLDLREHRRQISRLDDWALLLESERGLWPHCDARLWRLDETEGPQRIRKKMEPLEDKNWSSRLENYDHLRDVTMPESETSSQLQVEVPPWAESYEISATEMEDRQLAEDIAEDKHRRVRHELEPGDVIESVATVARIAGVDSSPGLLIIGKTHVYMLDGVIENNDGEVIDAHDAPRHLFSVPGSIVELDGPQRAQRWSHDQVASFSDKTFLFRDIALEIYFKDSRSLLVVFLLKERHSDTYQRLSTIINRTTLEVSTPGIGSALLKSPLLGRVSSRVLSGLKIDEVSTAQRKWQAREISNFTYLSILNQLSGRTPSDATQYPVFPWVLQDYTSTTLNLNSPEVYRDLTKPMGALTPARCEAAAARYSNLESVDEKPFHYGTHFSSSMIVCHFLIRMAPFTNMFKTLQGGDWDLPDRLFNDIARAYESASSDVRGDVRELIPEFYTCPEFLENSANLDFGVQQGTGERIHDVKLPPWAKHDPLLFIILNRRALESDQVSENLPAWIDLIWGCKQRDPDSLNVFHPLSYEGSVDLESITDELEREATVGIIHNFGQTPRKLFTVPHPPRYHHGLSTLPLGTLHGIEEDPFLLSQATRCFRDLGSTTPVRELVLDNIGERVLPYPEGVLSFPHHPHEQIEWGPSRTTGGALRAVVDHKVTQVIEGAYCTCASFADANCLITGSSDYTVRLWKIARGAQIKATTPGKERSLQITLSHIMRIHTEEVICVTASRPWSAVLSGSKDGTAVLWDLNRGMYVQTIWHGHSEEDSVHLVAINDSTGYVATCSRLKLCLHTINGRPMATLDLTRLSSYSRLVPTITSMAFHEREYSHLGILAVGSSDGAISLLTWTADGTPEGEKAQWEFLTIHTMKVRMSGKANRLPAVTALKFVGESLAHGEETGKSFMWSLPE</sequence>
<evidence type="ECO:0000256" key="3">
    <source>
        <dbReference type="PROSITE-ProRule" id="PRU00221"/>
    </source>
</evidence>
<dbReference type="PROSITE" id="PS50197">
    <property type="entry name" value="BEACH"/>
    <property type="match status" value="1"/>
</dbReference>
<feature type="repeat" description="WD" evidence="3">
    <location>
        <begin position="1845"/>
        <end position="1886"/>
    </location>
</feature>
<dbReference type="InterPro" id="IPR051944">
    <property type="entry name" value="BEACH_domain_protein"/>
</dbReference>
<dbReference type="InterPro" id="IPR013320">
    <property type="entry name" value="ConA-like_dom_sf"/>
</dbReference>
<dbReference type="InterPro" id="IPR023362">
    <property type="entry name" value="PH-BEACH_dom"/>
</dbReference>
<name>A0A9P6A525_PLEER</name>
<proteinExistence type="predicted"/>
<dbReference type="InterPro" id="IPR000409">
    <property type="entry name" value="BEACH_dom"/>
</dbReference>
<reference evidence="7" key="1">
    <citation type="submission" date="2020-11" db="EMBL/GenBank/DDBJ databases">
        <authorList>
            <consortium name="DOE Joint Genome Institute"/>
            <person name="Ahrendt S."/>
            <person name="Riley R."/>
            <person name="Andreopoulos W."/>
            <person name="Labutti K."/>
            <person name="Pangilinan J."/>
            <person name="Ruiz-Duenas F.J."/>
            <person name="Barrasa J.M."/>
            <person name="Sanchez-Garcia M."/>
            <person name="Camarero S."/>
            <person name="Miyauchi S."/>
            <person name="Serrano A."/>
            <person name="Linde D."/>
            <person name="Babiker R."/>
            <person name="Drula E."/>
            <person name="Ayuso-Fernandez I."/>
            <person name="Pacheco R."/>
            <person name="Padilla G."/>
            <person name="Ferreira P."/>
            <person name="Barriuso J."/>
            <person name="Kellner H."/>
            <person name="Castanera R."/>
            <person name="Alfaro M."/>
            <person name="Ramirez L."/>
            <person name="Pisabarro A.G."/>
            <person name="Kuo A."/>
            <person name="Tritt A."/>
            <person name="Lipzen A."/>
            <person name="He G."/>
            <person name="Yan M."/>
            <person name="Ng V."/>
            <person name="Cullen D."/>
            <person name="Martin F."/>
            <person name="Rosso M.-N."/>
            <person name="Henrissat B."/>
            <person name="Hibbett D."/>
            <person name="Martinez A.T."/>
            <person name="Grigoriev I.V."/>
        </authorList>
    </citation>
    <scope>NUCLEOTIDE SEQUENCE</scope>
    <source>
        <strain evidence="7">ATCC 90797</strain>
    </source>
</reference>
<dbReference type="Proteomes" id="UP000807025">
    <property type="component" value="Unassembled WGS sequence"/>
</dbReference>
<dbReference type="PROSITE" id="PS50294">
    <property type="entry name" value="WD_REPEATS_REGION"/>
    <property type="match status" value="1"/>
</dbReference>
<dbReference type="Gene3D" id="2.60.120.200">
    <property type="match status" value="1"/>
</dbReference>
<dbReference type="PANTHER" id="PTHR46108:SF4">
    <property type="entry name" value="BLUE CHEESE"/>
    <property type="match status" value="1"/>
</dbReference>
<dbReference type="Pfam" id="PF20426">
    <property type="entry name" value="NBCH_WD40"/>
    <property type="match status" value="1"/>
</dbReference>
<protein>
    <submittedName>
        <fullName evidence="7">Beach-domain-containing protein</fullName>
    </submittedName>
</protein>